<dbReference type="OMA" id="KECRWNA"/>
<dbReference type="GO" id="GO:0000976">
    <property type="term" value="F:transcription cis-regulatory region binding"/>
    <property type="evidence" value="ECO:0007669"/>
    <property type="project" value="TreeGrafter"/>
</dbReference>
<dbReference type="RefSeq" id="XP_007776419.1">
    <property type="nucleotide sequence ID" value="XM_007778229.1"/>
</dbReference>
<dbReference type="PROSITE" id="PS00463">
    <property type="entry name" value="ZN2_CY6_FUNGAL_1"/>
    <property type="match status" value="1"/>
</dbReference>
<dbReference type="STRING" id="1168221.R7YGT7"/>
<reference evidence="6" key="1">
    <citation type="submission" date="2012-06" db="EMBL/GenBank/DDBJ databases">
        <title>The genome sequence of Coniosporium apollinis CBS 100218.</title>
        <authorList>
            <consortium name="The Broad Institute Genome Sequencing Platform"/>
            <person name="Cuomo C."/>
            <person name="Gorbushina A."/>
            <person name="Noack S."/>
            <person name="Walker B."/>
            <person name="Young S.K."/>
            <person name="Zeng Q."/>
            <person name="Gargeya S."/>
            <person name="Fitzgerald M."/>
            <person name="Haas B."/>
            <person name="Abouelleil A."/>
            <person name="Alvarado L."/>
            <person name="Arachchi H.M."/>
            <person name="Berlin A.M."/>
            <person name="Chapman S.B."/>
            <person name="Goldberg J."/>
            <person name="Griggs A."/>
            <person name="Gujja S."/>
            <person name="Hansen M."/>
            <person name="Howarth C."/>
            <person name="Imamovic A."/>
            <person name="Larimer J."/>
            <person name="McCowan C."/>
            <person name="Montmayeur A."/>
            <person name="Murphy C."/>
            <person name="Neiman D."/>
            <person name="Pearson M."/>
            <person name="Priest M."/>
            <person name="Roberts A."/>
            <person name="Saif S."/>
            <person name="Shea T."/>
            <person name="Sisk P."/>
            <person name="Sykes S."/>
            <person name="Wortman J."/>
            <person name="Nusbaum C."/>
            <person name="Birren B."/>
        </authorList>
    </citation>
    <scope>NUCLEOTIDE SEQUENCE [LARGE SCALE GENOMIC DNA]</scope>
    <source>
        <strain evidence="6">CBS 100218</strain>
    </source>
</reference>
<feature type="domain" description="Zn(2)-C6 fungal-type" evidence="4">
    <location>
        <begin position="90"/>
        <end position="120"/>
    </location>
</feature>
<dbReference type="InterPro" id="IPR021858">
    <property type="entry name" value="Fun_TF"/>
</dbReference>
<dbReference type="OrthoDB" id="4078573at2759"/>
<dbReference type="EMBL" id="JH767554">
    <property type="protein sequence ID" value="EON61102.1"/>
    <property type="molecule type" value="Genomic_DNA"/>
</dbReference>
<dbReference type="InterPro" id="IPR001138">
    <property type="entry name" value="Zn2Cys6_DnaBD"/>
</dbReference>
<accession>R7YGT7</accession>
<feature type="compositionally biased region" description="Polar residues" evidence="3">
    <location>
        <begin position="229"/>
        <end position="258"/>
    </location>
</feature>
<evidence type="ECO:0000313" key="6">
    <source>
        <dbReference type="Proteomes" id="UP000016924"/>
    </source>
</evidence>
<sequence>MPQDSGISPSTASDLTLVGDQIPQLGSKRTNTSELSTQPAKRLKQGPQAEGSRNHQAATQPHLNAMAGIDENVSPEAILAANKPKRVRTGCLTCRERHLKCDEAMPDCLNCRKSSRVCKRGVRLNFIDTQIKAPPVLLRNQDWNISFLDESRDIASEYKGGLSKYGAIEADSPVQLDASLNFDYPTVSAPSAPSLAHQPLPPIQGMLPDPYSDEQQNMMFEPQREQHHQQQSYADSSHTNSNMHGASDGSSYTNQDPNITPPEESRDYLNTQEEVLFMQVFVEEVGLWMDSMDPMKHFSRLLPFHALGEPMLLNAFLACGARHLSLVNAKYTEDKALHYYDTATRYLLNSLQNPNRDTVICATTAVILNVYEIMCERALQRMNHIAGARALIKECGWNARSTGIGAACFWLNVGMELLSCLHFNWQVAWHPDDWGVDMDFSRETESGREEIWTYRMVYIVAKVANFRASVPRTAEHSPRDEQIRLQNRYNEWKRLKDWCDAWNENIPRTMHPMAYLYPYQTISQSAFPEIWLIKRTTIVARLFYHTALCLLAQINPIMSVDHEEMNDMQQKHANQICGIVAHVKDRGVASAALRCLAIAAECLTNRREQEEVLQIFEKIRQETGWRVGFLNKELKDKWGWPEEPQQPPPPQSLQTPPSQQPQHITNIMQAAPQPLQTLQPFQAPLQPQVTLQPPSITALAPAPQLTRRPPAGIPNPLYAAADFSLPQHPYQSYYVAPNPIAHQTHYMY</sequence>
<dbReference type="GO" id="GO:0000981">
    <property type="term" value="F:DNA-binding transcription factor activity, RNA polymerase II-specific"/>
    <property type="evidence" value="ECO:0007669"/>
    <property type="project" value="InterPro"/>
</dbReference>
<dbReference type="Proteomes" id="UP000016924">
    <property type="component" value="Unassembled WGS sequence"/>
</dbReference>
<comment type="subcellular location">
    <subcellularLocation>
        <location evidence="1">Nucleus</location>
    </subcellularLocation>
</comment>
<name>R7YGT7_CONA1</name>
<dbReference type="PROSITE" id="PS50048">
    <property type="entry name" value="ZN2_CY6_FUNGAL_2"/>
    <property type="match status" value="1"/>
</dbReference>
<keyword evidence="2" id="KW-0539">Nucleus</keyword>
<dbReference type="CDD" id="cd12148">
    <property type="entry name" value="fungal_TF_MHR"/>
    <property type="match status" value="1"/>
</dbReference>
<feature type="compositionally biased region" description="Polar residues" evidence="3">
    <location>
        <begin position="27"/>
        <end position="39"/>
    </location>
</feature>
<dbReference type="PANTHER" id="PTHR37534:SF40">
    <property type="entry name" value="ZN(2)-C6 FUNGAL-TYPE DOMAIN-CONTAINING PROTEIN"/>
    <property type="match status" value="1"/>
</dbReference>
<dbReference type="Gene3D" id="4.10.240.10">
    <property type="entry name" value="Zn(2)-C6 fungal-type DNA-binding domain"/>
    <property type="match status" value="1"/>
</dbReference>
<feature type="region of interest" description="Disordered" evidence="3">
    <location>
        <begin position="190"/>
        <end position="265"/>
    </location>
</feature>
<dbReference type="GO" id="GO:0045944">
    <property type="term" value="P:positive regulation of transcription by RNA polymerase II"/>
    <property type="evidence" value="ECO:0007669"/>
    <property type="project" value="TreeGrafter"/>
</dbReference>
<evidence type="ECO:0000313" key="5">
    <source>
        <dbReference type="EMBL" id="EON61102.1"/>
    </source>
</evidence>
<organism evidence="5 6">
    <name type="scientific">Coniosporium apollinis (strain CBS 100218)</name>
    <name type="common">Rock-inhabiting black yeast</name>
    <dbReference type="NCBI Taxonomy" id="1168221"/>
    <lineage>
        <taxon>Eukaryota</taxon>
        <taxon>Fungi</taxon>
        <taxon>Dikarya</taxon>
        <taxon>Ascomycota</taxon>
        <taxon>Pezizomycotina</taxon>
        <taxon>Dothideomycetes</taxon>
        <taxon>Dothideomycetes incertae sedis</taxon>
        <taxon>Coniosporium</taxon>
    </lineage>
</organism>
<feature type="region of interest" description="Disordered" evidence="3">
    <location>
        <begin position="638"/>
        <end position="662"/>
    </location>
</feature>
<feature type="compositionally biased region" description="Low complexity" evidence="3">
    <location>
        <begin position="652"/>
        <end position="662"/>
    </location>
</feature>
<dbReference type="Pfam" id="PF00172">
    <property type="entry name" value="Zn_clus"/>
    <property type="match status" value="1"/>
</dbReference>
<evidence type="ECO:0000256" key="1">
    <source>
        <dbReference type="ARBA" id="ARBA00004123"/>
    </source>
</evidence>
<evidence type="ECO:0000256" key="3">
    <source>
        <dbReference type="SAM" id="MobiDB-lite"/>
    </source>
</evidence>
<feature type="compositionally biased region" description="Polar residues" evidence="3">
    <location>
        <begin position="1"/>
        <end position="14"/>
    </location>
</feature>
<evidence type="ECO:0000259" key="4">
    <source>
        <dbReference type="PROSITE" id="PS50048"/>
    </source>
</evidence>
<dbReference type="HOGENOM" id="CLU_008719_3_1_1"/>
<dbReference type="GO" id="GO:0005634">
    <property type="term" value="C:nucleus"/>
    <property type="evidence" value="ECO:0007669"/>
    <property type="project" value="UniProtKB-SubCell"/>
</dbReference>
<dbReference type="Pfam" id="PF11951">
    <property type="entry name" value="Fungal_trans_2"/>
    <property type="match status" value="1"/>
</dbReference>
<dbReference type="eggNOG" id="ENOG502QT0Z">
    <property type="taxonomic scope" value="Eukaryota"/>
</dbReference>
<dbReference type="PANTHER" id="PTHR37534">
    <property type="entry name" value="TRANSCRIPTIONAL ACTIVATOR PROTEIN UGA3"/>
    <property type="match status" value="1"/>
</dbReference>
<dbReference type="SMART" id="SM00066">
    <property type="entry name" value="GAL4"/>
    <property type="match status" value="1"/>
</dbReference>
<proteinExistence type="predicted"/>
<evidence type="ECO:0000256" key="2">
    <source>
        <dbReference type="ARBA" id="ARBA00023242"/>
    </source>
</evidence>
<dbReference type="GeneID" id="19897624"/>
<dbReference type="GO" id="GO:0008270">
    <property type="term" value="F:zinc ion binding"/>
    <property type="evidence" value="ECO:0007669"/>
    <property type="project" value="InterPro"/>
</dbReference>
<protein>
    <recommendedName>
        <fullName evidence="4">Zn(2)-C6 fungal-type domain-containing protein</fullName>
    </recommendedName>
</protein>
<dbReference type="CDD" id="cd00067">
    <property type="entry name" value="GAL4"/>
    <property type="match status" value="1"/>
</dbReference>
<feature type="region of interest" description="Disordered" evidence="3">
    <location>
        <begin position="1"/>
        <end position="56"/>
    </location>
</feature>
<dbReference type="InterPro" id="IPR036864">
    <property type="entry name" value="Zn2-C6_fun-type_DNA-bd_sf"/>
</dbReference>
<gene>
    <name evidence="5" type="ORF">W97_00313</name>
</gene>
<dbReference type="AlphaFoldDB" id="R7YGT7"/>
<keyword evidence="6" id="KW-1185">Reference proteome</keyword>
<dbReference type="SUPFAM" id="SSF57701">
    <property type="entry name" value="Zn2/Cys6 DNA-binding domain"/>
    <property type="match status" value="1"/>
</dbReference>